<dbReference type="EMBL" id="NNAY01004596">
    <property type="protein sequence ID" value="OXU17674.1"/>
    <property type="molecule type" value="Genomic_DNA"/>
</dbReference>
<dbReference type="PANTHER" id="PTHR46040:SF3">
    <property type="entry name" value="HIGH MOBILITY GROUP PROTEIN 2"/>
    <property type="match status" value="1"/>
</dbReference>
<dbReference type="InterPro" id="IPR009071">
    <property type="entry name" value="HMG_box_dom"/>
</dbReference>
<sequence>MSVFRLFSFSNNSVKSCRNLLCSSFLEQRALISGKTIKQLGIPTPPKRPCTPYIRFFQNIRPKIKENNPDLNPKELVKAIAQEWSKYDPEKKKLLQKEFLSELEVYLKNFEAYKQSITPEQQNLINSTKEKEKQAKEQARIHSKKESLGKPKKPPTGFLKFLMERKSQKDESLKYTDWVRQIAREWEMMPEERKDQYKEEAKIALDKYKSDMLAWEESMIRQGHIDVVRNKELLESSSTKKQSSKTTA</sequence>
<gene>
    <name evidence="6" type="ORF">TSAR_002166</name>
</gene>
<name>A0A232EH64_9HYME</name>
<feature type="domain" description="HMG box" evidence="5">
    <location>
        <begin position="46"/>
        <end position="114"/>
    </location>
</feature>
<evidence type="ECO:0000256" key="4">
    <source>
        <dbReference type="SAM" id="MobiDB-lite"/>
    </source>
</evidence>
<evidence type="ECO:0000313" key="6">
    <source>
        <dbReference type="EMBL" id="OXU17674.1"/>
    </source>
</evidence>
<comment type="caution">
    <text evidence="6">The sequence shown here is derived from an EMBL/GenBank/DDBJ whole genome shotgun (WGS) entry which is preliminary data.</text>
</comment>
<accession>A0A232EH64</accession>
<evidence type="ECO:0000313" key="7">
    <source>
        <dbReference type="Proteomes" id="UP000215335"/>
    </source>
</evidence>
<organism evidence="6 7">
    <name type="scientific">Trichomalopsis sarcophagae</name>
    <dbReference type="NCBI Taxonomy" id="543379"/>
    <lineage>
        <taxon>Eukaryota</taxon>
        <taxon>Metazoa</taxon>
        <taxon>Ecdysozoa</taxon>
        <taxon>Arthropoda</taxon>
        <taxon>Hexapoda</taxon>
        <taxon>Insecta</taxon>
        <taxon>Pterygota</taxon>
        <taxon>Neoptera</taxon>
        <taxon>Endopterygota</taxon>
        <taxon>Hymenoptera</taxon>
        <taxon>Apocrita</taxon>
        <taxon>Proctotrupomorpha</taxon>
        <taxon>Chalcidoidea</taxon>
        <taxon>Pteromalidae</taxon>
        <taxon>Pteromalinae</taxon>
        <taxon>Trichomalopsis</taxon>
    </lineage>
</organism>
<dbReference type="OrthoDB" id="5550281at2759"/>
<dbReference type="Proteomes" id="UP000215335">
    <property type="component" value="Unassembled WGS sequence"/>
</dbReference>
<evidence type="ECO:0000256" key="1">
    <source>
        <dbReference type="ARBA" id="ARBA00023125"/>
    </source>
</evidence>
<feature type="region of interest" description="Disordered" evidence="4">
    <location>
        <begin position="127"/>
        <end position="152"/>
    </location>
</feature>
<protein>
    <recommendedName>
        <fullName evidence="5">HMG box domain-containing protein</fullName>
    </recommendedName>
</protein>
<dbReference type="STRING" id="543379.A0A232EH64"/>
<dbReference type="AlphaFoldDB" id="A0A232EH64"/>
<feature type="domain" description="HMG box" evidence="5">
    <location>
        <begin position="151"/>
        <end position="216"/>
    </location>
</feature>
<evidence type="ECO:0000259" key="5">
    <source>
        <dbReference type="PROSITE" id="PS50118"/>
    </source>
</evidence>
<keyword evidence="7" id="KW-1185">Reference proteome</keyword>
<dbReference type="GO" id="GO:0003677">
    <property type="term" value="F:DNA binding"/>
    <property type="evidence" value="ECO:0007669"/>
    <property type="project" value="UniProtKB-UniRule"/>
</dbReference>
<reference evidence="6 7" key="1">
    <citation type="journal article" date="2017" name="Curr. Biol.">
        <title>The Evolution of Venom by Co-option of Single-Copy Genes.</title>
        <authorList>
            <person name="Martinson E.O."/>
            <person name="Mrinalini"/>
            <person name="Kelkar Y.D."/>
            <person name="Chang C.H."/>
            <person name="Werren J.H."/>
        </authorList>
    </citation>
    <scope>NUCLEOTIDE SEQUENCE [LARGE SCALE GENOMIC DNA]</scope>
    <source>
        <strain evidence="6 7">Alberta</strain>
        <tissue evidence="6">Whole body</tissue>
    </source>
</reference>
<feature type="DNA-binding region" description="HMG box" evidence="3">
    <location>
        <begin position="151"/>
        <end position="216"/>
    </location>
</feature>
<feature type="DNA-binding region" description="HMG box" evidence="3">
    <location>
        <begin position="46"/>
        <end position="114"/>
    </location>
</feature>
<keyword evidence="1 3" id="KW-0238">DNA-binding</keyword>
<dbReference type="SMART" id="SM00398">
    <property type="entry name" value="HMG"/>
    <property type="match status" value="2"/>
</dbReference>
<dbReference type="GO" id="GO:0005634">
    <property type="term" value="C:nucleus"/>
    <property type="evidence" value="ECO:0007669"/>
    <property type="project" value="UniProtKB-UniRule"/>
</dbReference>
<dbReference type="PROSITE" id="PS50118">
    <property type="entry name" value="HMG_BOX_2"/>
    <property type="match status" value="2"/>
</dbReference>
<dbReference type="PANTHER" id="PTHR46040">
    <property type="entry name" value="HIGH MOBILITY GROUP PROTEIN 2"/>
    <property type="match status" value="1"/>
</dbReference>
<dbReference type="Pfam" id="PF00505">
    <property type="entry name" value="HMG_box"/>
    <property type="match status" value="1"/>
</dbReference>
<dbReference type="InterPro" id="IPR051965">
    <property type="entry name" value="ChromReg_NeuronalGeneExpr"/>
</dbReference>
<dbReference type="GO" id="GO:0010468">
    <property type="term" value="P:regulation of gene expression"/>
    <property type="evidence" value="ECO:0007669"/>
    <property type="project" value="TreeGrafter"/>
</dbReference>
<feature type="compositionally biased region" description="Basic and acidic residues" evidence="4">
    <location>
        <begin position="128"/>
        <end position="149"/>
    </location>
</feature>
<dbReference type="InterPro" id="IPR036910">
    <property type="entry name" value="HMG_box_dom_sf"/>
</dbReference>
<evidence type="ECO:0000256" key="3">
    <source>
        <dbReference type="PROSITE-ProRule" id="PRU00267"/>
    </source>
</evidence>
<evidence type="ECO:0000256" key="2">
    <source>
        <dbReference type="ARBA" id="ARBA00023242"/>
    </source>
</evidence>
<dbReference type="SUPFAM" id="SSF47095">
    <property type="entry name" value="HMG-box"/>
    <property type="match status" value="2"/>
</dbReference>
<proteinExistence type="predicted"/>
<dbReference type="Gene3D" id="1.10.30.10">
    <property type="entry name" value="High mobility group box domain"/>
    <property type="match status" value="2"/>
</dbReference>
<keyword evidence="2 3" id="KW-0539">Nucleus</keyword>